<feature type="region of interest" description="Disordered" evidence="12">
    <location>
        <begin position="409"/>
        <end position="460"/>
    </location>
</feature>
<dbReference type="CDD" id="cd11805">
    <property type="entry name" value="SH3_GRB2_like_C"/>
    <property type="match status" value="1"/>
</dbReference>
<keyword evidence="7" id="KW-0813">Transport</keyword>
<comment type="subcellular location">
    <subcellularLocation>
        <location evidence="2">Endosome membrane</location>
        <topology evidence="2">Peripheral membrane protein</topology>
        <orientation evidence="2">Cytoplasmic side</orientation>
    </subcellularLocation>
</comment>
<dbReference type="PRINTS" id="PR00452">
    <property type="entry name" value="SH3DOMAIN"/>
</dbReference>
<dbReference type="GO" id="GO:0043130">
    <property type="term" value="F:ubiquitin binding"/>
    <property type="evidence" value="ECO:0007669"/>
    <property type="project" value="InterPro"/>
</dbReference>
<gene>
    <name evidence="15" type="ORF">KASA_0Q14421G</name>
</gene>
<dbReference type="Gene3D" id="1.25.40.90">
    <property type="match status" value="1"/>
</dbReference>
<dbReference type="Pfam" id="PF00790">
    <property type="entry name" value="VHS"/>
    <property type="match status" value="1"/>
</dbReference>
<keyword evidence="16" id="KW-1185">Reference proteome</keyword>
<dbReference type="PANTHER" id="PTHR45929">
    <property type="entry name" value="JAK PATHWAY SIGNAL TRANSDUCTION ADAPTOR MOLECULE"/>
    <property type="match status" value="1"/>
</dbReference>
<proteinExistence type="inferred from homology"/>
<dbReference type="FunFam" id="2.30.30.40:FF:000072">
    <property type="entry name" value="Unconventional Myosin IB"/>
    <property type="match status" value="1"/>
</dbReference>
<dbReference type="Pfam" id="PF00018">
    <property type="entry name" value="SH3_1"/>
    <property type="match status" value="1"/>
</dbReference>
<dbReference type="GO" id="GO:0010008">
    <property type="term" value="C:endosome membrane"/>
    <property type="evidence" value="ECO:0007669"/>
    <property type="project" value="UniProtKB-SubCell"/>
</dbReference>
<evidence type="ECO:0000256" key="11">
    <source>
        <dbReference type="PROSITE-ProRule" id="PRU00192"/>
    </source>
</evidence>
<keyword evidence="8" id="KW-0967">Endosome</keyword>
<dbReference type="PROSITE" id="PS50179">
    <property type="entry name" value="VHS"/>
    <property type="match status" value="1"/>
</dbReference>
<dbReference type="InterPro" id="IPR050670">
    <property type="entry name" value="STAM"/>
</dbReference>
<comment type="function">
    <text evidence="1">Component of the ESCRT-0 complex which is the sorting receptor for ubiquitinated cargo proteins at the multivesicular body (MVB).</text>
</comment>
<dbReference type="InterPro" id="IPR008942">
    <property type="entry name" value="ENTH_VHS"/>
</dbReference>
<evidence type="ECO:0000256" key="8">
    <source>
        <dbReference type="ARBA" id="ARBA00022753"/>
    </source>
</evidence>
<dbReference type="PANTHER" id="PTHR45929:SF3">
    <property type="entry name" value="JAK PATHWAY SIGNAL TRANSDUCTION ADAPTOR MOLECULE"/>
    <property type="match status" value="1"/>
</dbReference>
<dbReference type="Pfam" id="PF03127">
    <property type="entry name" value="GAT"/>
    <property type="match status" value="1"/>
</dbReference>
<dbReference type="PRINTS" id="PR00499">
    <property type="entry name" value="P67PHOX"/>
</dbReference>
<dbReference type="InterPro" id="IPR001452">
    <property type="entry name" value="SH3_domain"/>
</dbReference>
<dbReference type="PROSITE" id="PS50002">
    <property type="entry name" value="SH3"/>
    <property type="match status" value="1"/>
</dbReference>
<evidence type="ECO:0000259" key="14">
    <source>
        <dbReference type="PROSITE" id="PS50179"/>
    </source>
</evidence>
<feature type="compositionally biased region" description="Low complexity" evidence="12">
    <location>
        <begin position="427"/>
        <end position="454"/>
    </location>
</feature>
<evidence type="ECO:0000256" key="5">
    <source>
        <dbReference type="ARBA" id="ARBA00018978"/>
    </source>
</evidence>
<dbReference type="InterPro" id="IPR004152">
    <property type="entry name" value="GAT_dom"/>
</dbReference>
<evidence type="ECO:0000256" key="10">
    <source>
        <dbReference type="ARBA" id="ARBA00023136"/>
    </source>
</evidence>
<evidence type="ECO:0000256" key="7">
    <source>
        <dbReference type="ARBA" id="ARBA00022448"/>
    </source>
</evidence>
<dbReference type="SUPFAM" id="SSF50044">
    <property type="entry name" value="SH3-domain"/>
    <property type="match status" value="1"/>
</dbReference>
<dbReference type="InterPro" id="IPR036028">
    <property type="entry name" value="SH3-like_dom_sf"/>
</dbReference>
<evidence type="ECO:0000256" key="4">
    <source>
        <dbReference type="ARBA" id="ARBA00017923"/>
    </source>
</evidence>
<dbReference type="Gene3D" id="1.20.5.1940">
    <property type="match status" value="1"/>
</dbReference>
<evidence type="ECO:0000256" key="3">
    <source>
        <dbReference type="ARBA" id="ARBA00009666"/>
    </source>
</evidence>
<dbReference type="AlphaFoldDB" id="A0A1X7QZP4"/>
<protein>
    <recommendedName>
        <fullName evidence="4">Class E vacuolar protein-sorting machinery protein HSE1</fullName>
    </recommendedName>
    <alternativeName>
        <fullName evidence="5">Class E vacuolar protein-sorting machinery protein hse1</fullName>
    </alternativeName>
</protein>
<dbReference type="SUPFAM" id="SSF48464">
    <property type="entry name" value="ENTH/VHS domain"/>
    <property type="match status" value="1"/>
</dbReference>
<organism evidence="15 16">
    <name type="scientific">Maudiozyma saulgeensis</name>
    <dbReference type="NCBI Taxonomy" id="1789683"/>
    <lineage>
        <taxon>Eukaryota</taxon>
        <taxon>Fungi</taxon>
        <taxon>Dikarya</taxon>
        <taxon>Ascomycota</taxon>
        <taxon>Saccharomycotina</taxon>
        <taxon>Saccharomycetes</taxon>
        <taxon>Saccharomycetales</taxon>
        <taxon>Saccharomycetaceae</taxon>
        <taxon>Maudiozyma</taxon>
    </lineage>
</organism>
<accession>A0A1X7QZP4</accession>
<reference evidence="15 16" key="1">
    <citation type="submission" date="2017-04" db="EMBL/GenBank/DDBJ databases">
        <authorList>
            <person name="Afonso C.L."/>
            <person name="Miller P.J."/>
            <person name="Scott M.A."/>
            <person name="Spackman E."/>
            <person name="Goraichik I."/>
            <person name="Dimitrov K.M."/>
            <person name="Suarez D.L."/>
            <person name="Swayne D.E."/>
        </authorList>
    </citation>
    <scope>NUCLEOTIDE SEQUENCE [LARGE SCALE GENOMIC DNA]</scope>
</reference>
<dbReference type="SMART" id="SM00326">
    <property type="entry name" value="SH3"/>
    <property type="match status" value="1"/>
</dbReference>
<dbReference type="EMBL" id="FXLY01000002">
    <property type="protein sequence ID" value="SMN18885.1"/>
    <property type="molecule type" value="Genomic_DNA"/>
</dbReference>
<evidence type="ECO:0000256" key="1">
    <source>
        <dbReference type="ARBA" id="ARBA00002654"/>
    </source>
</evidence>
<dbReference type="Proteomes" id="UP000196158">
    <property type="component" value="Unassembled WGS sequence"/>
</dbReference>
<evidence type="ECO:0000313" key="15">
    <source>
        <dbReference type="EMBL" id="SMN18885.1"/>
    </source>
</evidence>
<evidence type="ECO:0000256" key="2">
    <source>
        <dbReference type="ARBA" id="ARBA00004125"/>
    </source>
</evidence>
<evidence type="ECO:0000256" key="6">
    <source>
        <dbReference type="ARBA" id="ARBA00022443"/>
    </source>
</evidence>
<dbReference type="Gene3D" id="2.30.30.40">
    <property type="entry name" value="SH3 Domains"/>
    <property type="match status" value="1"/>
</dbReference>
<sequence length="460" mass="53073">MKLELSSAILKATDPKLRSDNWQYNIEVCDIIKRDPEDNGKDAIQMLCRRLEQDDANVILRSLSVIMAIAENCGSRLQQEISSKSFTNLLYSLIEKKQIHYTVKIEIVKLVHQLAKSFKSDPSLRSMNDTYKKIKKNYSNLIVSDNKTISKNTTNNKTKEEKELEEVLKLSLQEFESQKKPEQINHNESSVPLQKNEPLTPKVVKKVRAMYDLNSSEKDELSFKKGDIIIVLEQVYRDWWRGTLHGKIGIFPLNYVTPIVEPTIEELQIENSKENMVFQQYDKINHLHQTLKNSSQTTINNGKDITQDEQINNLYGTITPLRPQITKMIGKYSREKDDITSLHQVLAQAEQTYNQLLDQAANAYKPAPTMTYQQQQTLPAGYQQNYLPQIGNTYANYQQPQQNNAQFYPQTQGQFQPPPPAAGLVNPQMQQYQDIQQPQQQPQQPQTQQPTYQPSNVPMR</sequence>
<dbReference type="GO" id="GO:0043328">
    <property type="term" value="P:protein transport to vacuole involved in ubiquitin-dependent protein catabolic process via the multivesicular body sorting pathway"/>
    <property type="evidence" value="ECO:0007669"/>
    <property type="project" value="TreeGrafter"/>
</dbReference>
<keyword evidence="9" id="KW-0653">Protein transport</keyword>
<dbReference type="STRING" id="1789683.A0A1X7QZP4"/>
<dbReference type="InterPro" id="IPR002014">
    <property type="entry name" value="VHS_dom"/>
</dbReference>
<evidence type="ECO:0000256" key="9">
    <source>
        <dbReference type="ARBA" id="ARBA00022927"/>
    </source>
</evidence>
<keyword evidence="10" id="KW-0472">Membrane</keyword>
<comment type="similarity">
    <text evidence="3">Belongs to the STAM family.</text>
</comment>
<evidence type="ECO:0000256" key="12">
    <source>
        <dbReference type="SAM" id="MobiDB-lite"/>
    </source>
</evidence>
<name>A0A1X7QZP4_9SACH</name>
<evidence type="ECO:0000313" key="16">
    <source>
        <dbReference type="Proteomes" id="UP000196158"/>
    </source>
</evidence>
<evidence type="ECO:0000259" key="13">
    <source>
        <dbReference type="PROSITE" id="PS50002"/>
    </source>
</evidence>
<keyword evidence="6 11" id="KW-0728">SH3 domain</keyword>
<dbReference type="CDD" id="cd16978">
    <property type="entry name" value="VHS_HSE1"/>
    <property type="match status" value="1"/>
</dbReference>
<dbReference type="GO" id="GO:0035091">
    <property type="term" value="F:phosphatidylinositol binding"/>
    <property type="evidence" value="ECO:0007669"/>
    <property type="project" value="InterPro"/>
</dbReference>
<feature type="domain" description="SH3" evidence="13">
    <location>
        <begin position="202"/>
        <end position="261"/>
    </location>
</feature>
<dbReference type="SMART" id="SM00288">
    <property type="entry name" value="VHS"/>
    <property type="match status" value="1"/>
</dbReference>
<feature type="domain" description="VHS" evidence="14">
    <location>
        <begin position="12"/>
        <end position="142"/>
    </location>
</feature>
<dbReference type="GO" id="GO:0033565">
    <property type="term" value="C:ESCRT-0 complex"/>
    <property type="evidence" value="ECO:0007669"/>
    <property type="project" value="TreeGrafter"/>
</dbReference>
<dbReference type="OrthoDB" id="10255964at2759"/>